<dbReference type="Pfam" id="PF02517">
    <property type="entry name" value="Rce1-like"/>
    <property type="match status" value="1"/>
</dbReference>
<protein>
    <submittedName>
        <fullName evidence="3">CPBP family intramembrane metalloprotease</fullName>
    </submittedName>
</protein>
<dbReference type="GO" id="GO:0004175">
    <property type="term" value="F:endopeptidase activity"/>
    <property type="evidence" value="ECO:0007669"/>
    <property type="project" value="UniProtKB-ARBA"/>
</dbReference>
<feature type="transmembrane region" description="Helical" evidence="1">
    <location>
        <begin position="127"/>
        <end position="148"/>
    </location>
</feature>
<gene>
    <name evidence="3" type="ORF">HJG54_02560</name>
</gene>
<dbReference type="PANTHER" id="PTHR39430:SF1">
    <property type="entry name" value="PROTEASE"/>
    <property type="match status" value="1"/>
</dbReference>
<evidence type="ECO:0000313" key="3">
    <source>
        <dbReference type="EMBL" id="WNZ21859.1"/>
    </source>
</evidence>
<keyword evidence="3" id="KW-0645">Protease</keyword>
<feature type="transmembrane region" description="Helical" evidence="1">
    <location>
        <begin position="86"/>
        <end position="107"/>
    </location>
</feature>
<proteinExistence type="predicted"/>
<keyword evidence="1" id="KW-0812">Transmembrane</keyword>
<dbReference type="GO" id="GO:0008237">
    <property type="term" value="F:metallopeptidase activity"/>
    <property type="evidence" value="ECO:0007669"/>
    <property type="project" value="UniProtKB-KW"/>
</dbReference>
<reference evidence="3" key="1">
    <citation type="submission" date="2020-05" db="EMBL/GenBank/DDBJ databases">
        <authorList>
            <person name="Zhu T."/>
            <person name="Keshari N."/>
            <person name="Lu X."/>
        </authorList>
    </citation>
    <scope>NUCLEOTIDE SEQUENCE</scope>
    <source>
        <strain evidence="3">NK1-12</strain>
    </source>
</reference>
<organism evidence="3">
    <name type="scientific">Leptolyngbya sp. NK1-12</name>
    <dbReference type="NCBI Taxonomy" id="2547451"/>
    <lineage>
        <taxon>Bacteria</taxon>
        <taxon>Bacillati</taxon>
        <taxon>Cyanobacteriota</taxon>
        <taxon>Cyanophyceae</taxon>
        <taxon>Leptolyngbyales</taxon>
        <taxon>Leptolyngbyaceae</taxon>
        <taxon>Leptolyngbya group</taxon>
        <taxon>Leptolyngbya</taxon>
    </lineage>
</organism>
<accession>A0AA96WB87</accession>
<feature type="transmembrane region" description="Helical" evidence="1">
    <location>
        <begin position="160"/>
        <end position="180"/>
    </location>
</feature>
<keyword evidence="1" id="KW-1133">Transmembrane helix</keyword>
<feature type="transmembrane region" description="Helical" evidence="1">
    <location>
        <begin position="250"/>
        <end position="270"/>
    </location>
</feature>
<feature type="transmembrane region" description="Helical" evidence="1">
    <location>
        <begin position="7"/>
        <end position="26"/>
    </location>
</feature>
<name>A0AA96WB87_9CYAN</name>
<feature type="domain" description="CAAX prenyl protease 2/Lysostaphin resistance protein A-like" evidence="2">
    <location>
        <begin position="128"/>
        <end position="222"/>
    </location>
</feature>
<keyword evidence="1" id="KW-0472">Membrane</keyword>
<dbReference type="AlphaFoldDB" id="A0AA96WB87"/>
<dbReference type="EMBL" id="CP053586">
    <property type="protein sequence ID" value="WNZ21859.1"/>
    <property type="molecule type" value="Genomic_DNA"/>
</dbReference>
<feature type="transmembrane region" description="Helical" evidence="1">
    <location>
        <begin position="46"/>
        <end position="66"/>
    </location>
</feature>
<sequence length="271" mass="29503">MTRIPSLLEITSFFAIWLGLWLPFAIPSAIKLNWRPFQPSTAAQKLPLLASLYLLAPLVLWGFCWVEGTSFTTYGMSLAKSQLAAVGWGFAIGSASLALLFAVQYGLGWLDQSPTPEAEPQADLGVYWQVLLMLGLALWIGWTEELIFRGFLQNQLQRDLPVWLATAVASGIFALLHGVWEGKSVLPQLPGLWLMGMVLVLARWVDSGNLGLAWGLHAGWVWVIASLDALSIHSNSKAPAWLTGLAGKPLAGILGLLFLLTTGLGLISWLL</sequence>
<dbReference type="PANTHER" id="PTHR39430">
    <property type="entry name" value="MEMBRANE-ASSOCIATED PROTEASE-RELATED"/>
    <property type="match status" value="1"/>
</dbReference>
<keyword evidence="3" id="KW-0482">Metalloprotease</keyword>
<feature type="transmembrane region" description="Helical" evidence="1">
    <location>
        <begin position="186"/>
        <end position="205"/>
    </location>
</feature>
<evidence type="ECO:0000256" key="1">
    <source>
        <dbReference type="SAM" id="Phobius"/>
    </source>
</evidence>
<keyword evidence="3" id="KW-0378">Hydrolase</keyword>
<feature type="transmembrane region" description="Helical" evidence="1">
    <location>
        <begin position="212"/>
        <end position="230"/>
    </location>
</feature>
<evidence type="ECO:0000259" key="2">
    <source>
        <dbReference type="Pfam" id="PF02517"/>
    </source>
</evidence>
<dbReference type="InterPro" id="IPR003675">
    <property type="entry name" value="Rce1/LyrA-like_dom"/>
</dbReference>
<dbReference type="GO" id="GO:0080120">
    <property type="term" value="P:CAAX-box protein maturation"/>
    <property type="evidence" value="ECO:0007669"/>
    <property type="project" value="UniProtKB-ARBA"/>
</dbReference>